<evidence type="ECO:0000259" key="1">
    <source>
        <dbReference type="PROSITE" id="PS50043"/>
    </source>
</evidence>
<dbReference type="GO" id="GO:0003677">
    <property type="term" value="F:DNA binding"/>
    <property type="evidence" value="ECO:0007669"/>
    <property type="project" value="InterPro"/>
</dbReference>
<dbReference type="SMART" id="SM00421">
    <property type="entry name" value="HTH_LUXR"/>
    <property type="match status" value="1"/>
</dbReference>
<feature type="domain" description="HTH luxR-type" evidence="1">
    <location>
        <begin position="263"/>
        <end position="328"/>
    </location>
</feature>
<dbReference type="GeneID" id="27784359"/>
<dbReference type="AlphaFoldDB" id="A0A0U3KG30"/>
<dbReference type="EMBL" id="CP013738">
    <property type="protein sequence ID" value="ALU95134.1"/>
    <property type="molecule type" value="Genomic_DNA"/>
</dbReference>
<dbReference type="Proteomes" id="UP000064183">
    <property type="component" value="Chromosome"/>
</dbReference>
<sequence>MNGGSLSILGLDITEERAYRHFLRNPGTGTEDIGVLLHSPREEVEKALARLDELGLLRTDEHGGVAAAAPETAVERLTEIRLRELHEELHQVTRSRHLIAELTAEQQTRPLATQGVERLEVLRQIRDRIDDLAFFARQEILSVEPYTALTAENIAHARPLDTRCLRRGVQIRSVVLREALDHPPTVAYLRELTAQGASIRAADKLSERILVYDRRTALVPVDPSDTSRGALVTQQAGLVSNILALFEKIWAESTDLSTLIDTHASPSDVLSEMEQRVMEEMCRVAKDETGARNLDISVRTYRRHVADVLRILGATSRPHAALLARERGWI</sequence>
<proteinExistence type="predicted"/>
<organism evidence="2 3">
    <name type="scientific">Streptomyces globisporus C-1027</name>
    <dbReference type="NCBI Taxonomy" id="1172567"/>
    <lineage>
        <taxon>Bacteria</taxon>
        <taxon>Bacillati</taxon>
        <taxon>Actinomycetota</taxon>
        <taxon>Actinomycetes</taxon>
        <taxon>Kitasatosporales</taxon>
        <taxon>Streptomycetaceae</taxon>
        <taxon>Streptomyces</taxon>
    </lineage>
</organism>
<accession>A0A0U3KG30</accession>
<evidence type="ECO:0000313" key="2">
    <source>
        <dbReference type="EMBL" id="ALU95134.1"/>
    </source>
</evidence>
<dbReference type="PANTHER" id="PTHR34293:SF1">
    <property type="entry name" value="HTH-TYPE TRANSCRIPTIONAL REGULATOR TRMBL2"/>
    <property type="match status" value="1"/>
</dbReference>
<dbReference type="GO" id="GO:0006355">
    <property type="term" value="P:regulation of DNA-templated transcription"/>
    <property type="evidence" value="ECO:0007669"/>
    <property type="project" value="InterPro"/>
</dbReference>
<dbReference type="PANTHER" id="PTHR34293">
    <property type="entry name" value="HTH-TYPE TRANSCRIPTIONAL REGULATOR TRMBL2"/>
    <property type="match status" value="1"/>
</dbReference>
<dbReference type="PROSITE" id="PS50043">
    <property type="entry name" value="HTH_LUXR_2"/>
    <property type="match status" value="1"/>
</dbReference>
<dbReference type="InterPro" id="IPR000792">
    <property type="entry name" value="Tscrpt_reg_LuxR_C"/>
</dbReference>
<dbReference type="STRING" id="1172567.WQO_18490"/>
<dbReference type="InterPro" id="IPR016032">
    <property type="entry name" value="Sig_transdc_resp-reg_C-effctor"/>
</dbReference>
<reference evidence="2 3" key="1">
    <citation type="journal article" date="2012" name="J. Bacteriol.">
        <title>Draft genome sequence of Streptomyces globisporus C-1027, which produces an antitumor antibiotic consisting of a nine-membered enediyne with a chromoprotein.</title>
        <authorList>
            <person name="Wang L."/>
            <person name="Wang S."/>
            <person name="He Q."/>
            <person name="Yu T."/>
            <person name="Li Q."/>
            <person name="Hong B."/>
        </authorList>
    </citation>
    <scope>NUCLEOTIDE SEQUENCE [LARGE SCALE GENOMIC DNA]</scope>
    <source>
        <strain evidence="2 3">C-1027</strain>
    </source>
</reference>
<name>A0A0U3KG30_STRGL</name>
<dbReference type="Gene3D" id="1.10.10.10">
    <property type="entry name" value="Winged helix-like DNA-binding domain superfamily/Winged helix DNA-binding domain"/>
    <property type="match status" value="1"/>
</dbReference>
<protein>
    <submittedName>
        <fullName evidence="2">Helix-turn-helix transcriptional regulator</fullName>
    </submittedName>
</protein>
<gene>
    <name evidence="2" type="ORF">WQO_18490</name>
</gene>
<dbReference type="InterPro" id="IPR051797">
    <property type="entry name" value="TrmB-like"/>
</dbReference>
<dbReference type="SUPFAM" id="SSF46894">
    <property type="entry name" value="C-terminal effector domain of the bipartite response regulators"/>
    <property type="match status" value="1"/>
</dbReference>
<dbReference type="InterPro" id="IPR036388">
    <property type="entry name" value="WH-like_DNA-bd_sf"/>
</dbReference>
<dbReference type="RefSeq" id="WP_010063170.1">
    <property type="nucleotide sequence ID" value="NZ_CP013738.1"/>
</dbReference>
<dbReference type="KEGG" id="sgb:WQO_18490"/>
<evidence type="ECO:0000313" key="3">
    <source>
        <dbReference type="Proteomes" id="UP000064183"/>
    </source>
</evidence>